<dbReference type="STRING" id="58114.SAMN05216270_106153"/>
<dbReference type="OrthoDB" id="5195398at2"/>
<feature type="transmembrane region" description="Helical" evidence="1">
    <location>
        <begin position="137"/>
        <end position="156"/>
    </location>
</feature>
<keyword evidence="1" id="KW-0472">Membrane</keyword>
<evidence type="ECO:0000256" key="1">
    <source>
        <dbReference type="SAM" id="Phobius"/>
    </source>
</evidence>
<feature type="transmembrane region" description="Helical" evidence="1">
    <location>
        <begin position="90"/>
        <end position="117"/>
    </location>
</feature>
<feature type="transmembrane region" description="Helical" evidence="1">
    <location>
        <begin position="58"/>
        <end position="78"/>
    </location>
</feature>
<feature type="transmembrane region" description="Helical" evidence="1">
    <location>
        <begin position="193"/>
        <end position="215"/>
    </location>
</feature>
<evidence type="ECO:0000313" key="2">
    <source>
        <dbReference type="EMBL" id="SDD67900.1"/>
    </source>
</evidence>
<name>A0A1G6WPN0_9ACTN</name>
<evidence type="ECO:0008006" key="4">
    <source>
        <dbReference type="Google" id="ProtNLM"/>
    </source>
</evidence>
<evidence type="ECO:0000313" key="3">
    <source>
        <dbReference type="Proteomes" id="UP000198949"/>
    </source>
</evidence>
<reference evidence="3" key="1">
    <citation type="submission" date="2016-10" db="EMBL/GenBank/DDBJ databases">
        <authorList>
            <person name="Varghese N."/>
            <person name="Submissions S."/>
        </authorList>
    </citation>
    <scope>NUCLEOTIDE SEQUENCE [LARGE SCALE GENOMIC DNA]</scope>
    <source>
        <strain evidence="3">CGMCC 4.3516</strain>
    </source>
</reference>
<sequence>MSTALAKRRYRIGVSLFLGSGRWLRWPLLLWAVGAPIASVLFINVVETGLWTITATVFQWFVAVTAGGWVYTNLPTLISRGVTRREITVAYIIFGILGSIAVATLTTVGFAAEHALLDLFGDPLGTWGGDLANGARYFLITPIYFFTGAFIGASAMRFGGRPWFVVVLIIAASGHYAGVLFLEFGYFTDPRSLLVWAAMALGVIAILVAASSATLRSVPIQAKRA</sequence>
<keyword evidence="3" id="KW-1185">Reference proteome</keyword>
<keyword evidence="1" id="KW-0812">Transmembrane</keyword>
<dbReference type="AlphaFoldDB" id="A0A1G6WPN0"/>
<dbReference type="RefSeq" id="WP_091034479.1">
    <property type="nucleotide sequence ID" value="NZ_FNAD01000006.1"/>
</dbReference>
<feature type="transmembrane region" description="Helical" evidence="1">
    <location>
        <begin position="163"/>
        <end position="187"/>
    </location>
</feature>
<accession>A0A1G6WPN0</accession>
<keyword evidence="1" id="KW-1133">Transmembrane helix</keyword>
<proteinExistence type="predicted"/>
<dbReference type="EMBL" id="FNAD01000006">
    <property type="protein sequence ID" value="SDD67900.1"/>
    <property type="molecule type" value="Genomic_DNA"/>
</dbReference>
<gene>
    <name evidence="2" type="ORF">SAMN05216270_106153</name>
</gene>
<protein>
    <recommendedName>
        <fullName evidence="4">PrsW family intramembrane metalloprotease</fullName>
    </recommendedName>
</protein>
<organism evidence="2 3">
    <name type="scientific">Glycomyces harbinensis</name>
    <dbReference type="NCBI Taxonomy" id="58114"/>
    <lineage>
        <taxon>Bacteria</taxon>
        <taxon>Bacillati</taxon>
        <taxon>Actinomycetota</taxon>
        <taxon>Actinomycetes</taxon>
        <taxon>Glycomycetales</taxon>
        <taxon>Glycomycetaceae</taxon>
        <taxon>Glycomyces</taxon>
    </lineage>
</organism>
<feature type="transmembrane region" description="Helical" evidence="1">
    <location>
        <begin position="28"/>
        <end position="46"/>
    </location>
</feature>
<dbReference type="Proteomes" id="UP000198949">
    <property type="component" value="Unassembled WGS sequence"/>
</dbReference>